<sequence length="187" mass="20483">MDPTTWHSGHVTLTEKKHALCALQETIRYCRTPEALTHSTSRLVACFSSDPQVIQQCCDLLAQLMTKDGFTVGLAGDALGRFLRYLPLFFMCEGNGGAKERMVAGLAKLIQRNATTTPCTRTTNSCTTISCASWSHRPISKPFSDSSQPAFPDFAGSTNRPSSRTRRNSNVTNASKRSRNGSSRNTC</sequence>
<dbReference type="EMBL" id="HBUE01326572">
    <property type="protein sequence ID" value="CAG6591158.1"/>
    <property type="molecule type" value="Transcribed_RNA"/>
</dbReference>
<feature type="region of interest" description="Disordered" evidence="1">
    <location>
        <begin position="142"/>
        <end position="187"/>
    </location>
</feature>
<evidence type="ECO:0000313" key="2">
    <source>
        <dbReference type="EMBL" id="CAG6591158.1"/>
    </source>
</evidence>
<reference evidence="2" key="1">
    <citation type="submission" date="2021-05" db="EMBL/GenBank/DDBJ databases">
        <authorList>
            <person name="Alioto T."/>
            <person name="Alioto T."/>
            <person name="Gomez Garrido J."/>
        </authorList>
    </citation>
    <scope>NUCLEOTIDE SEQUENCE</scope>
</reference>
<dbReference type="AlphaFoldDB" id="A0A8D8P7Q0"/>
<name>A0A8D8P7Q0_CULPI</name>
<organism evidence="2">
    <name type="scientific">Culex pipiens</name>
    <name type="common">House mosquito</name>
    <dbReference type="NCBI Taxonomy" id="7175"/>
    <lineage>
        <taxon>Eukaryota</taxon>
        <taxon>Metazoa</taxon>
        <taxon>Ecdysozoa</taxon>
        <taxon>Arthropoda</taxon>
        <taxon>Hexapoda</taxon>
        <taxon>Insecta</taxon>
        <taxon>Pterygota</taxon>
        <taxon>Neoptera</taxon>
        <taxon>Endopterygota</taxon>
        <taxon>Diptera</taxon>
        <taxon>Nematocera</taxon>
        <taxon>Culicoidea</taxon>
        <taxon>Culicidae</taxon>
        <taxon>Culicinae</taxon>
        <taxon>Culicini</taxon>
        <taxon>Culex</taxon>
        <taxon>Culex</taxon>
    </lineage>
</organism>
<dbReference type="EMBL" id="HBUE01219992">
    <property type="protein sequence ID" value="CAG6539139.1"/>
    <property type="molecule type" value="Transcribed_RNA"/>
</dbReference>
<feature type="compositionally biased region" description="Low complexity" evidence="1">
    <location>
        <begin position="157"/>
        <end position="173"/>
    </location>
</feature>
<accession>A0A8D8P7Q0</accession>
<evidence type="ECO:0000256" key="1">
    <source>
        <dbReference type="SAM" id="MobiDB-lite"/>
    </source>
</evidence>
<protein>
    <submittedName>
        <fullName evidence="2">(northern house mosquito) hypothetical protein</fullName>
    </submittedName>
</protein>
<proteinExistence type="predicted"/>